<dbReference type="Proteomes" id="UP000887580">
    <property type="component" value="Unplaced"/>
</dbReference>
<name>A0AC35GQ97_9BILA</name>
<sequence>MATKDNYISTFIDEGEIFFDGNLNGQYSNLNLNQNYQNSNGAFSEHSKSKFATEKGKVLDYAPIKLSDFENTKAKKDSHLWNKATKDPSSNSGQRYHEKEDEWKKANPTNSSTLSLHIAAYENMVATSSDLNEEFPRQQQENNEATEPEVAQYRASQRLLNPNQLCYRNQSFYDSFGSSEEDEIEAARNSPTRAPLPCLPPIDEVEILVSPQRPSTSTTKVVSSLEAIDKNNRQPYSKNSSKYDDHFVKVVRRDKMNEWKCKYCTYSTPPAKHTSTSTREKHLQKHKKIYSEFLAKKKEYEESRKREHVEVQNSDPTPSKQAKIDEGLFRRTDDPKSLKNDKAVIEMVSVANLPLSFIDNPGFRRLMSVLDSRYYMRGRKFFTEEKLPELYERLSTKIKTIISNLKSFCIGIDEWADEGNTHVVLGVTLHYLEDFQPKYLILAAEPIILGKDADNVSLVLNRVFVEFNIDKCKVTLMLRDGASVVVKVSRINEFKSEHCLAHGLQ</sequence>
<evidence type="ECO:0000313" key="1">
    <source>
        <dbReference type="Proteomes" id="UP000887580"/>
    </source>
</evidence>
<evidence type="ECO:0000313" key="2">
    <source>
        <dbReference type="WBParaSite" id="PS1159_v2.g7650.t2"/>
    </source>
</evidence>
<dbReference type="WBParaSite" id="PS1159_v2.g7650.t2">
    <property type="protein sequence ID" value="PS1159_v2.g7650.t2"/>
    <property type="gene ID" value="PS1159_v2.g7650"/>
</dbReference>
<proteinExistence type="predicted"/>
<accession>A0AC35GQ97</accession>
<organism evidence="1 2">
    <name type="scientific">Panagrolaimus sp. PS1159</name>
    <dbReference type="NCBI Taxonomy" id="55785"/>
    <lineage>
        <taxon>Eukaryota</taxon>
        <taxon>Metazoa</taxon>
        <taxon>Ecdysozoa</taxon>
        <taxon>Nematoda</taxon>
        <taxon>Chromadorea</taxon>
        <taxon>Rhabditida</taxon>
        <taxon>Tylenchina</taxon>
        <taxon>Panagrolaimomorpha</taxon>
        <taxon>Panagrolaimoidea</taxon>
        <taxon>Panagrolaimidae</taxon>
        <taxon>Panagrolaimus</taxon>
    </lineage>
</organism>
<protein>
    <submittedName>
        <fullName evidence="2">BED-type domain-containing protein</fullName>
    </submittedName>
</protein>
<reference evidence="2" key="1">
    <citation type="submission" date="2022-11" db="UniProtKB">
        <authorList>
            <consortium name="WormBaseParasite"/>
        </authorList>
    </citation>
    <scope>IDENTIFICATION</scope>
</reference>